<keyword evidence="3" id="KW-1185">Reference proteome</keyword>
<dbReference type="OrthoDB" id="8778559at2"/>
<proteinExistence type="predicted"/>
<gene>
    <name evidence="2" type="ORF">E1B00_05565</name>
</gene>
<protein>
    <submittedName>
        <fullName evidence="2">DoxX family protein</fullName>
    </submittedName>
</protein>
<feature type="transmembrane region" description="Helical" evidence="1">
    <location>
        <begin position="114"/>
        <end position="133"/>
    </location>
</feature>
<feature type="transmembrane region" description="Helical" evidence="1">
    <location>
        <begin position="85"/>
        <end position="108"/>
    </location>
</feature>
<accession>A0A5C4RVE7</accession>
<dbReference type="Proteomes" id="UP000305760">
    <property type="component" value="Unassembled WGS sequence"/>
</dbReference>
<keyword evidence="1" id="KW-0472">Membrane</keyword>
<reference evidence="2 3" key="1">
    <citation type="submission" date="2019-03" db="EMBL/GenBank/DDBJ databases">
        <title>Arenimonas daejeonensis sp. nov., isolated from compost.</title>
        <authorList>
            <person name="Jeon C.O."/>
        </authorList>
    </citation>
    <scope>NUCLEOTIDE SEQUENCE [LARGE SCALE GENOMIC DNA]</scope>
    <source>
        <strain evidence="2 3">R29</strain>
    </source>
</reference>
<evidence type="ECO:0000313" key="2">
    <source>
        <dbReference type="EMBL" id="TNJ35226.1"/>
    </source>
</evidence>
<keyword evidence="1" id="KW-0812">Transmembrane</keyword>
<name>A0A5C4RVE7_9GAMM</name>
<evidence type="ECO:0000256" key="1">
    <source>
        <dbReference type="SAM" id="Phobius"/>
    </source>
</evidence>
<feature type="transmembrane region" description="Helical" evidence="1">
    <location>
        <begin position="50"/>
        <end position="73"/>
    </location>
</feature>
<evidence type="ECO:0000313" key="3">
    <source>
        <dbReference type="Proteomes" id="UP000305760"/>
    </source>
</evidence>
<sequence>MSEHAVAQAQRAERTLTGIRRLAAGLVFIHGAARLSVGGVVPFGAWLDGIGFPLGLGIASFVTAFELLCAPLLAFGPRRWHTPVALVFATIYGFGLWLVHWPAGWFVVGLGRNGMEYSVCLIGLFLAIAWRGWPESALLRR</sequence>
<dbReference type="AlphaFoldDB" id="A0A5C4RVE7"/>
<dbReference type="EMBL" id="SMDR01000001">
    <property type="protein sequence ID" value="TNJ35226.1"/>
    <property type="molecule type" value="Genomic_DNA"/>
</dbReference>
<keyword evidence="1" id="KW-1133">Transmembrane helix</keyword>
<organism evidence="2 3">
    <name type="scientific">Arenimonas terrae</name>
    <dbReference type="NCBI Taxonomy" id="2546226"/>
    <lineage>
        <taxon>Bacteria</taxon>
        <taxon>Pseudomonadati</taxon>
        <taxon>Pseudomonadota</taxon>
        <taxon>Gammaproteobacteria</taxon>
        <taxon>Lysobacterales</taxon>
        <taxon>Lysobacteraceae</taxon>
        <taxon>Arenimonas</taxon>
    </lineage>
</organism>
<feature type="transmembrane region" description="Helical" evidence="1">
    <location>
        <begin position="21"/>
        <end position="44"/>
    </location>
</feature>
<dbReference type="RefSeq" id="WP_139446457.1">
    <property type="nucleotide sequence ID" value="NZ_SMDR01000001.1"/>
</dbReference>
<comment type="caution">
    <text evidence="2">The sequence shown here is derived from an EMBL/GenBank/DDBJ whole genome shotgun (WGS) entry which is preliminary data.</text>
</comment>